<sequence length="241" mass="28013">MKYNCIRCQLNEDIRKMEVKLDHLIFERKGDLMDPEIVQLSGDIERYTAECTNCKTRRDSIANSSGNSIFGCHISFYYYGLSHLIMNMCSYIASGVRKNELVFLSMETEVFDKLMALLQRLNIPSESIYLYPVEEMIMLNKERGISVLKNKVDEFVNDAKNRGFSGIRWIGQPSYAMKRTSKSDFLEFELALTEMVADKEISILCIYDSYDYVTTRKYIDEDVMRESVNTHTHILGNMDID</sequence>
<dbReference type="PATRIC" id="fig|1286171.3.peg.2684"/>
<proteinExistence type="predicted"/>
<dbReference type="OrthoDB" id="1925880at2"/>
<dbReference type="Proteomes" id="UP000019591">
    <property type="component" value="Plasmid EAL2_808p"/>
</dbReference>
<dbReference type="eggNOG" id="ENOG5032TQM">
    <property type="taxonomic scope" value="Bacteria"/>
</dbReference>
<gene>
    <name evidence="2" type="ORF">EAL2_808p05040</name>
</gene>
<dbReference type="AlphaFoldDB" id="W8TPE5"/>
<evidence type="ECO:0000259" key="1">
    <source>
        <dbReference type="Pfam" id="PF14417"/>
    </source>
</evidence>
<accession>W8TPE5</accession>
<dbReference type="Pfam" id="PF14417">
    <property type="entry name" value="MEDS"/>
    <property type="match status" value="1"/>
</dbReference>
<geneLocation type="plasmid" evidence="2 3">
    <name>EAL2_808p</name>
</geneLocation>
<feature type="domain" description="MEDS" evidence="1">
    <location>
        <begin position="73"/>
        <end position="232"/>
    </location>
</feature>
<reference evidence="2 3" key="1">
    <citation type="journal article" date="2014" name="Genome Announc.">
        <title>Complete Genome Sequence of Amino Acid-Utilizing Eubacterium acidaminophilum al-2 (DSM 3953).</title>
        <authorList>
            <person name="Poehlein A."/>
            <person name="Andreesen J.R."/>
            <person name="Daniel R."/>
        </authorList>
    </citation>
    <scope>NUCLEOTIDE SEQUENCE [LARGE SCALE GENOMIC DNA]</scope>
    <source>
        <strain evidence="2 3">DSM 3953</strain>
        <plasmid evidence="3">Plasmid EAL2_808p</plasmid>
    </source>
</reference>
<protein>
    <recommendedName>
        <fullName evidence="1">MEDS domain-containing protein</fullName>
    </recommendedName>
</protein>
<name>W8TPE5_PEPAC</name>
<dbReference type="KEGG" id="eac:EAL2_808p05040"/>
<keyword evidence="3" id="KW-1185">Reference proteome</keyword>
<organism evidence="2 3">
    <name type="scientific">Peptoclostridium acidaminophilum DSM 3953</name>
    <dbReference type="NCBI Taxonomy" id="1286171"/>
    <lineage>
        <taxon>Bacteria</taxon>
        <taxon>Bacillati</taxon>
        <taxon>Bacillota</taxon>
        <taxon>Clostridia</taxon>
        <taxon>Peptostreptococcales</taxon>
        <taxon>Peptoclostridiaceae</taxon>
        <taxon>Peptoclostridium</taxon>
    </lineage>
</organism>
<dbReference type="InterPro" id="IPR025847">
    <property type="entry name" value="MEDS_domain"/>
</dbReference>
<dbReference type="EMBL" id="CP007453">
    <property type="protein sequence ID" value="AHM58007.1"/>
    <property type="molecule type" value="Genomic_DNA"/>
</dbReference>
<evidence type="ECO:0000313" key="2">
    <source>
        <dbReference type="EMBL" id="AHM58007.1"/>
    </source>
</evidence>
<keyword evidence="2" id="KW-0614">Plasmid</keyword>
<dbReference type="RefSeq" id="WP_025436856.1">
    <property type="nucleotide sequence ID" value="NZ_CP007453.1"/>
</dbReference>
<dbReference type="HOGENOM" id="CLU_1154834_0_0_9"/>
<evidence type="ECO:0000313" key="3">
    <source>
        <dbReference type="Proteomes" id="UP000019591"/>
    </source>
</evidence>